<name>A0AC60QUM4_IXOPE</name>
<dbReference type="Proteomes" id="UP000805193">
    <property type="component" value="Unassembled WGS sequence"/>
</dbReference>
<organism evidence="1 2">
    <name type="scientific">Ixodes persulcatus</name>
    <name type="common">Taiga tick</name>
    <dbReference type="NCBI Taxonomy" id="34615"/>
    <lineage>
        <taxon>Eukaryota</taxon>
        <taxon>Metazoa</taxon>
        <taxon>Ecdysozoa</taxon>
        <taxon>Arthropoda</taxon>
        <taxon>Chelicerata</taxon>
        <taxon>Arachnida</taxon>
        <taxon>Acari</taxon>
        <taxon>Parasitiformes</taxon>
        <taxon>Ixodida</taxon>
        <taxon>Ixodoidea</taxon>
        <taxon>Ixodidae</taxon>
        <taxon>Ixodinae</taxon>
        <taxon>Ixodes</taxon>
    </lineage>
</organism>
<proteinExistence type="predicted"/>
<keyword evidence="2" id="KW-1185">Reference proteome</keyword>
<reference evidence="1 2" key="1">
    <citation type="journal article" date="2020" name="Cell">
        <title>Large-Scale Comparative Analyses of Tick Genomes Elucidate Their Genetic Diversity and Vector Capacities.</title>
        <authorList>
            <consortium name="Tick Genome and Microbiome Consortium (TIGMIC)"/>
            <person name="Jia N."/>
            <person name="Wang J."/>
            <person name="Shi W."/>
            <person name="Du L."/>
            <person name="Sun Y."/>
            <person name="Zhan W."/>
            <person name="Jiang J.F."/>
            <person name="Wang Q."/>
            <person name="Zhang B."/>
            <person name="Ji P."/>
            <person name="Bell-Sakyi L."/>
            <person name="Cui X.M."/>
            <person name="Yuan T.T."/>
            <person name="Jiang B.G."/>
            <person name="Yang W.F."/>
            <person name="Lam T.T."/>
            <person name="Chang Q.C."/>
            <person name="Ding S.J."/>
            <person name="Wang X.J."/>
            <person name="Zhu J.G."/>
            <person name="Ruan X.D."/>
            <person name="Zhao L."/>
            <person name="Wei J.T."/>
            <person name="Ye R.Z."/>
            <person name="Que T.C."/>
            <person name="Du C.H."/>
            <person name="Zhou Y.H."/>
            <person name="Cheng J.X."/>
            <person name="Dai P.F."/>
            <person name="Guo W.B."/>
            <person name="Han X.H."/>
            <person name="Huang E.J."/>
            <person name="Li L.F."/>
            <person name="Wei W."/>
            <person name="Gao Y.C."/>
            <person name="Liu J.Z."/>
            <person name="Shao H.Z."/>
            <person name="Wang X."/>
            <person name="Wang C.C."/>
            <person name="Yang T.C."/>
            <person name="Huo Q.B."/>
            <person name="Li W."/>
            <person name="Chen H.Y."/>
            <person name="Chen S.E."/>
            <person name="Zhou L.G."/>
            <person name="Ni X.B."/>
            <person name="Tian J.H."/>
            <person name="Sheng Y."/>
            <person name="Liu T."/>
            <person name="Pan Y.S."/>
            <person name="Xia L.Y."/>
            <person name="Li J."/>
            <person name="Zhao F."/>
            <person name="Cao W.C."/>
        </authorList>
    </citation>
    <scope>NUCLEOTIDE SEQUENCE [LARGE SCALE GENOMIC DNA]</scope>
    <source>
        <strain evidence="1">Iper-2018</strain>
    </source>
</reference>
<gene>
    <name evidence="1" type="ORF">HPB47_015023</name>
</gene>
<accession>A0AC60QUM4</accession>
<feature type="non-terminal residue" evidence="1">
    <location>
        <position position="109"/>
    </location>
</feature>
<dbReference type="EMBL" id="JABSTQ010003558">
    <property type="protein sequence ID" value="KAG0443342.1"/>
    <property type="molecule type" value="Genomic_DNA"/>
</dbReference>
<evidence type="ECO:0000313" key="2">
    <source>
        <dbReference type="Proteomes" id="UP000805193"/>
    </source>
</evidence>
<comment type="caution">
    <text evidence="1">The sequence shown here is derived from an EMBL/GenBank/DDBJ whole genome shotgun (WGS) entry which is preliminary data.</text>
</comment>
<sequence length="109" mass="11990">MSVEFRKGLVTILYELTLSSIVLVMFAVYTYSLEFLPTVMRVTGLCAASFSGRIGAMVSPFLANLSQRSHPSLPLLFIAVSMISARGCLQWLPETKCARIPDTLCQLEA</sequence>
<protein>
    <submittedName>
        <fullName evidence="1">Uncharacterized protein</fullName>
    </submittedName>
</protein>
<evidence type="ECO:0000313" key="1">
    <source>
        <dbReference type="EMBL" id="KAG0443342.1"/>
    </source>
</evidence>